<evidence type="ECO:0000313" key="1">
    <source>
        <dbReference type="EMBL" id="QHS95272.1"/>
    </source>
</evidence>
<reference evidence="1" key="1">
    <citation type="journal article" date="2020" name="Nature">
        <title>Giant virus diversity and host interactions through global metagenomics.</title>
        <authorList>
            <person name="Schulz F."/>
            <person name="Roux S."/>
            <person name="Paez-Espino D."/>
            <person name="Jungbluth S."/>
            <person name="Walsh D.A."/>
            <person name="Denef V.J."/>
            <person name="McMahon K.D."/>
            <person name="Konstantinidis K.T."/>
            <person name="Eloe-Fadrosh E.A."/>
            <person name="Kyrpides N.C."/>
            <person name="Woyke T."/>
        </authorList>
    </citation>
    <scope>NUCLEOTIDE SEQUENCE</scope>
    <source>
        <strain evidence="1">GVMAG-M-3300018428-35</strain>
    </source>
</reference>
<dbReference type="EMBL" id="MN739246">
    <property type="protein sequence ID" value="QHS95272.1"/>
    <property type="molecule type" value="Genomic_DNA"/>
</dbReference>
<organism evidence="1">
    <name type="scientific">viral metagenome</name>
    <dbReference type="NCBI Taxonomy" id="1070528"/>
    <lineage>
        <taxon>unclassified sequences</taxon>
        <taxon>metagenomes</taxon>
        <taxon>organismal metagenomes</taxon>
    </lineage>
</organism>
<proteinExistence type="predicted"/>
<sequence>MDNIEMSTIDKKSFIVKSIDSIDNSSLLISFIQENNIGYSKNKNGIFFNLSCMNEEMTNKLYLFILSLIDREINEKEYFKKCQDYTNMLSSGHYEKENLETKEYDEISFNKLQMEILSKLI</sequence>
<name>A0A6C0BTD5_9ZZZZ</name>
<accession>A0A6C0BTD5</accession>
<protein>
    <submittedName>
        <fullName evidence="1">Uncharacterized protein</fullName>
    </submittedName>
</protein>
<dbReference type="AlphaFoldDB" id="A0A6C0BTD5"/>